<organism evidence="1">
    <name type="scientific">Anguilla anguilla</name>
    <name type="common">European freshwater eel</name>
    <name type="synonym">Muraena anguilla</name>
    <dbReference type="NCBI Taxonomy" id="7936"/>
    <lineage>
        <taxon>Eukaryota</taxon>
        <taxon>Metazoa</taxon>
        <taxon>Chordata</taxon>
        <taxon>Craniata</taxon>
        <taxon>Vertebrata</taxon>
        <taxon>Euteleostomi</taxon>
        <taxon>Actinopterygii</taxon>
        <taxon>Neopterygii</taxon>
        <taxon>Teleostei</taxon>
        <taxon>Anguilliformes</taxon>
        <taxon>Anguillidae</taxon>
        <taxon>Anguilla</taxon>
    </lineage>
</organism>
<dbReference type="EMBL" id="GBXM01020521">
    <property type="protein sequence ID" value="JAH88056.1"/>
    <property type="molecule type" value="Transcribed_RNA"/>
</dbReference>
<accession>A0A0E9WCM2</accession>
<sequence length="34" mass="3960">MSLYFCMAILVVIIILPQNSITGYHDNIKHLNRK</sequence>
<dbReference type="AlphaFoldDB" id="A0A0E9WCM2"/>
<proteinExistence type="predicted"/>
<name>A0A0E9WCM2_ANGAN</name>
<protein>
    <submittedName>
        <fullName evidence="1">Uncharacterized protein</fullName>
    </submittedName>
</protein>
<reference evidence="1" key="2">
    <citation type="journal article" date="2015" name="Fish Shellfish Immunol.">
        <title>Early steps in the European eel (Anguilla anguilla)-Vibrio vulnificus interaction in the gills: Role of the RtxA13 toxin.</title>
        <authorList>
            <person name="Callol A."/>
            <person name="Pajuelo D."/>
            <person name="Ebbesson L."/>
            <person name="Teles M."/>
            <person name="MacKenzie S."/>
            <person name="Amaro C."/>
        </authorList>
    </citation>
    <scope>NUCLEOTIDE SEQUENCE</scope>
</reference>
<reference evidence="1" key="1">
    <citation type="submission" date="2014-11" db="EMBL/GenBank/DDBJ databases">
        <authorList>
            <person name="Amaro Gonzalez C."/>
        </authorList>
    </citation>
    <scope>NUCLEOTIDE SEQUENCE</scope>
</reference>
<evidence type="ECO:0000313" key="1">
    <source>
        <dbReference type="EMBL" id="JAH88056.1"/>
    </source>
</evidence>